<accession>A0A068RR94</accession>
<proteinExistence type="predicted"/>
<dbReference type="EMBL" id="CBTN010000010">
    <property type="protein sequence ID" value="CDH51476.1"/>
    <property type="molecule type" value="Genomic_DNA"/>
</dbReference>
<comment type="caution">
    <text evidence="2">The sequence shown here is derived from an EMBL/GenBank/DDBJ whole genome shotgun (WGS) entry which is preliminary data.</text>
</comment>
<evidence type="ECO:0000256" key="1">
    <source>
        <dbReference type="SAM" id="MobiDB-lite"/>
    </source>
</evidence>
<gene>
    <name evidence="2" type="ORF">LCOR_03075.1</name>
</gene>
<keyword evidence="3" id="KW-1185">Reference proteome</keyword>
<feature type="compositionally biased region" description="Basic and acidic residues" evidence="1">
    <location>
        <begin position="91"/>
        <end position="121"/>
    </location>
</feature>
<protein>
    <submittedName>
        <fullName evidence="2">Uncharacterized protein</fullName>
    </submittedName>
</protein>
<evidence type="ECO:0000313" key="2">
    <source>
        <dbReference type="EMBL" id="CDH51476.1"/>
    </source>
</evidence>
<dbReference type="AlphaFoldDB" id="A0A068RR94"/>
<evidence type="ECO:0000313" key="3">
    <source>
        <dbReference type="Proteomes" id="UP000027586"/>
    </source>
</evidence>
<dbReference type="Proteomes" id="UP000027586">
    <property type="component" value="Unassembled WGS sequence"/>
</dbReference>
<organism evidence="2 3">
    <name type="scientific">Lichtheimia corymbifera JMRC:FSU:9682</name>
    <dbReference type="NCBI Taxonomy" id="1263082"/>
    <lineage>
        <taxon>Eukaryota</taxon>
        <taxon>Fungi</taxon>
        <taxon>Fungi incertae sedis</taxon>
        <taxon>Mucoromycota</taxon>
        <taxon>Mucoromycotina</taxon>
        <taxon>Mucoromycetes</taxon>
        <taxon>Mucorales</taxon>
        <taxon>Lichtheimiaceae</taxon>
        <taxon>Lichtheimia</taxon>
    </lineage>
</organism>
<dbReference type="VEuPathDB" id="FungiDB:LCOR_03075.1"/>
<name>A0A068RR94_9FUNG</name>
<reference evidence="2" key="1">
    <citation type="submission" date="2013-08" db="EMBL/GenBank/DDBJ databases">
        <title>Gene expansion shapes genome architecture in the human pathogen Lichtheimia corymbifera: an evolutionary genomics analysis in the ancient terrestrial Mucorales (Mucoromycotina).</title>
        <authorList>
            <person name="Schwartze V.U."/>
            <person name="Winter S."/>
            <person name="Shelest E."/>
            <person name="Marcet-Houben M."/>
            <person name="Horn F."/>
            <person name="Wehner S."/>
            <person name="Hoffmann K."/>
            <person name="Riege K."/>
            <person name="Sammeth M."/>
            <person name="Nowrousian M."/>
            <person name="Valiante V."/>
            <person name="Linde J."/>
            <person name="Jacobsen I.D."/>
            <person name="Marz M."/>
            <person name="Brakhage A.A."/>
            <person name="Gabaldon T."/>
            <person name="Bocker S."/>
            <person name="Voigt K."/>
        </authorList>
    </citation>
    <scope>NUCLEOTIDE SEQUENCE [LARGE SCALE GENOMIC DNA]</scope>
    <source>
        <strain evidence="2">FSU 9682</strain>
    </source>
</reference>
<sequence>MSIDVRGSLPYEHYTTRAIGIKYKEAANIARGHEKKHLLFTKIRRSISYSATTRDMEESEFYDLFMQCRLLVWMSRCGIMRHKPRSTTNAHNHDKNRMKRNERSDWIDNGEFTRRDQSFSG</sequence>
<feature type="region of interest" description="Disordered" evidence="1">
    <location>
        <begin position="83"/>
        <end position="121"/>
    </location>
</feature>